<name>A0A060RWF4_PLARE</name>
<evidence type="ECO:0000313" key="3">
    <source>
        <dbReference type="EMBL" id="CDO65813.1"/>
    </source>
</evidence>
<feature type="region of interest" description="Disordered" evidence="1">
    <location>
        <begin position="530"/>
        <end position="556"/>
    </location>
</feature>
<feature type="compositionally biased region" description="Acidic residues" evidence="1">
    <location>
        <begin position="226"/>
        <end position="248"/>
    </location>
</feature>
<feature type="region of interest" description="Disordered" evidence="1">
    <location>
        <begin position="651"/>
        <end position="680"/>
    </location>
</feature>
<feature type="compositionally biased region" description="Polar residues" evidence="1">
    <location>
        <begin position="1294"/>
        <end position="1309"/>
    </location>
</feature>
<feature type="region of interest" description="Disordered" evidence="1">
    <location>
        <begin position="1900"/>
        <end position="1919"/>
    </location>
</feature>
<dbReference type="EMBL" id="HG810774">
    <property type="protein sequence ID" value="CDO65813.1"/>
    <property type="molecule type" value="Genomic_DNA"/>
</dbReference>
<dbReference type="VEuPathDB" id="PlasmoDB:PRCDC_1300800"/>
<accession>A0A060RWF4</accession>
<feature type="domain" description="Schizont-infected cell agglutination C-terminal" evidence="2">
    <location>
        <begin position="1946"/>
        <end position="1998"/>
    </location>
</feature>
<reference evidence="3" key="2">
    <citation type="submission" date="2014-05" db="EMBL/GenBank/DDBJ databases">
        <title>The genome sequences of chimpanzee malaria parasites reveal the path to human adaptation.</title>
        <authorList>
            <person name="Otto T.D."/>
            <person name="Rayner J.C."/>
            <person name="Boehme U."/>
            <person name="Pain A."/>
            <person name="Spottiswoode N."/>
            <person name="Sanders M."/>
            <person name="Quail M."/>
            <person name="Ollomo B."/>
            <person name="Renaud F."/>
            <person name="Thomas A.W."/>
            <person name="Prugnolle F."/>
            <person name="Conway D.J."/>
            <person name="Newbold C."/>
            <person name="Berriman M."/>
        </authorList>
    </citation>
    <scope>NUCLEOTIDE SEQUENCE [LARGE SCALE GENOMIC DNA]</scope>
    <source>
        <strain evidence="3">CDC</strain>
    </source>
</reference>
<feature type="compositionally biased region" description="Low complexity" evidence="1">
    <location>
        <begin position="1316"/>
        <end position="1332"/>
    </location>
</feature>
<proteinExistence type="predicted"/>
<evidence type="ECO:0000256" key="1">
    <source>
        <dbReference type="SAM" id="MobiDB-lite"/>
    </source>
</evidence>
<evidence type="ECO:0000313" key="4">
    <source>
        <dbReference type="Proteomes" id="UP000027581"/>
    </source>
</evidence>
<sequence length="2282" mass="269620">MEFNIPLPLKTKNPRLINEFSNKFSEGISKYILMLMQDETRKNNIITCRNMNYWIEDMRDEFDKKILPLYKYKEDEQVWEKYIEKEYLINLNNIIGHICKRTPIPYIKPVRDIRKEIEAYCYERDEVLEELKGLTLTNKEKCDFYNKWMNPKKALFRKKPAWHIYASNPRYKSAFKISCNCDTETMFQNKLNCQNEYRKRSKKIRKFKKIKSKTSLQQTSQKGSDNEEENENEDEEDQENEEDEEVEENEKKSSPYGKEKTKDEEGTPIKNDEQVTNPTYHEPKKQKTTKTIERSFDSHNPRNKIIPVSTSSSTTTTISPTLSTIPKTSSPVTATSTSTITTTTPSLYTPITSTTLAQDISSPMNPPKPTTVLPRISHNTDTISDNTISTKNMNALNNEDEIKYRRFPENIHKGDKILIEKIHNEDTKTSDAYKKILPGKSGQAGPPGIYQKRQHTLKGKSGQSINIGIWGQAGHPNEKRSNTKENKHRTIIQKDRFQREIHDNPNIKDRYSSINNYILKPTKTFHQNYESEHHDKSSSGPILHNEKPTNYTKPERSSVKELIRYNDTYTSNHSESKSTKYGKYPQHLASTKFNSTVHDINQNEIQENVLEKFNLNQKISPHNPIYYLGNILDIIEQFLITLYSNKEKTNELRENSNPQINKLESVKQNKSTSETDSTPTHIPIIKRDVTPAPKNDPREIKEQFMKPQTYNMENDSAKDQTPKIYLPGEYPHEVPIALPTDPKERSKFIIPEQIKPIKTYPPIIGHNKSKTTPPNINLPPSVLKKYPHIAERYKGYYEYTQNEGWGNGYVDVLHRQNFDSIDPPSTYETYPYDIENVITGNNMNKKFSFPNKSNEYNFGDYNIPKHINLHVKPDDSANNIAKVINIYDYLSNNSKTYKTKHIDLHITKNENYQNGYRPKKIDIPFSKNIKPPPLYRNTDKINGKKEFIITTKTPSDYTNEEITTHPTDISIIIPDDSKSKKEDTLHGNVKYPFPENIDNSNNNFDFTITKNPSLNYNNMDITTNSKEISNNIHDDLINPPENDTLNHSIQMIDIPSENVKNSFFDSFHNFYKNYKKKKNRNPLLNYANSENISERTKIPYSIPLEVNNDIYPPEKVSDLHIEEEKAVCYKDENYIETKECTIEEALKQKYPVYAYHPDLFQENIGKKYIPEELSSQTPPLYNIYTTSTIENINNENEKENITIYLRNNNREINPPYYNISTNKDSFIQNKEINGSYEQKEHIKTPNQPKMNLQKEEPQISQHNMVTSESKLMMSFKPPKEPQYMYQMLGVSQTYDQPNASQNSPNTASYNIDHKTSTTSSHSSRLLSISSETHNGKPSTLTTPTALGNTRTNPSGSLHSTYPSISSTSKNSVNTITFLPSFQHNEQSYLGTKDYLSQILSSREKNGMVKNENQSTQITIKGSDGSIAHSLQRNNGYKGSNILNIVIQIATLFVGGFMIMAVFHKRNIFIFGAKKKKKKKKQLSCLDETTYVPVSEEIYSEPISYELLENNEDLEENNYDENNMDYIYPEEELIPSNTGEIIRENQYTQEEDNIIKYEEKHSTLIEQKKTKWKSLIETHLKILEEYKMEEWDIHKGDFLEICLQEFNNIQDFQVEKKELENETNKHILYNDDDIERQNFLWNIYIENNRYISDQWKNKKWFQNIKTELQNEMHNFIKQQQQNINITKMSIINPLMERQKGIWREWIKKQNYIIYNYINEEWFKQVLKLYKQHYNVSKDNLKNNKIYIIRILTGIFMIVLEEYMKEECTIAKKAFLDRGLEKMNKRDNSDINAYITDIINSTKKNIYISNKEENNIKYKKEKWYLEMKEDWIRNEYKYLSSIKNQNILENDLILRENKSLIDIQKDISRRHWDDLQIKWIDEDNENDWLKIAETKFVDKKKGNYKKPKDKKKNIQPKKEKETYHNKLEKQTYVEESFNNMDDVKLHKMKTVIEIHMELLDESQREDWELNRKQFLEICIEEFSNKLETEKKNIIKSNELQLNIDNEKIINHMIEKQNMFIQKIMQRNKFLLERWKRKEWFHKLKENWKIQEKNNSITQIQGNNMENSKTERKNIMLEKQKIIWKKWVAKNVMHIEESNNESLLQDFITNNENIYFQDKKNLNNIKNQNNNIYENSLKKYTEKKLLTVIWIDIHMMVLDELKKEEIQESKIILLDKLIDGLKNKNDTKTNQPIIHIIKEKKENILQHKRNNVNIYQRVNENIDFKWINEEYKNCNILQEKIDIYDMTVKNPILDIQTNILLKNWENMQIKWIDDNNENDWLKIST</sequence>
<feature type="region of interest" description="Disordered" evidence="1">
    <location>
        <begin position="760"/>
        <end position="779"/>
    </location>
</feature>
<feature type="compositionally biased region" description="Polar residues" evidence="1">
    <location>
        <begin position="214"/>
        <end position="223"/>
    </location>
</feature>
<feature type="region of interest" description="Disordered" evidence="1">
    <location>
        <begin position="1294"/>
        <end position="1367"/>
    </location>
</feature>
<feature type="compositionally biased region" description="Low complexity" evidence="1">
    <location>
        <begin position="305"/>
        <end position="340"/>
    </location>
</feature>
<reference evidence="3" key="1">
    <citation type="submission" date="2014-01" db="EMBL/GenBank/DDBJ databases">
        <authorList>
            <person name="Aslett M."/>
        </authorList>
    </citation>
    <scope>NUCLEOTIDE SEQUENCE</scope>
    <source>
        <strain evidence="3">CDC</strain>
    </source>
</reference>
<protein>
    <submittedName>
        <fullName evidence="3">Surface-associated interspersed protein 13.1 (SURFIN 13.1)</fullName>
    </submittedName>
</protein>
<gene>
    <name evidence="3" type="primary">SURF13.1</name>
    <name evidence="3" type="ORF">PRCDC_1300800</name>
</gene>
<dbReference type="InterPro" id="IPR024288">
    <property type="entry name" value="SICA_C"/>
</dbReference>
<feature type="compositionally biased region" description="Polar residues" evidence="1">
    <location>
        <begin position="1335"/>
        <end position="1367"/>
    </location>
</feature>
<evidence type="ECO:0000259" key="2">
    <source>
        <dbReference type="Pfam" id="PF12879"/>
    </source>
</evidence>
<feature type="compositionally biased region" description="Basic and acidic residues" evidence="1">
    <location>
        <begin position="281"/>
        <end position="300"/>
    </location>
</feature>
<dbReference type="Pfam" id="PF12879">
    <property type="entry name" value="SICA_C"/>
    <property type="match status" value="1"/>
</dbReference>
<dbReference type="VEuPathDB" id="PlasmoDB:PRG01_1303700"/>
<feature type="compositionally biased region" description="Basic and acidic residues" evidence="1">
    <location>
        <begin position="249"/>
        <end position="273"/>
    </location>
</feature>
<dbReference type="Proteomes" id="UP000027581">
    <property type="component" value="Unassembled WGS sequence"/>
</dbReference>
<keyword evidence="4" id="KW-1185">Reference proteome</keyword>
<organism evidence="3 4">
    <name type="scientific">Plasmodium reichenowi</name>
    <dbReference type="NCBI Taxonomy" id="5854"/>
    <lineage>
        <taxon>Eukaryota</taxon>
        <taxon>Sar</taxon>
        <taxon>Alveolata</taxon>
        <taxon>Apicomplexa</taxon>
        <taxon>Aconoidasida</taxon>
        <taxon>Haemosporida</taxon>
        <taxon>Plasmodiidae</taxon>
        <taxon>Plasmodium</taxon>
        <taxon>Plasmodium (Laverania)</taxon>
    </lineage>
</organism>
<feature type="region of interest" description="Disordered" evidence="1">
    <location>
        <begin position="204"/>
        <end position="340"/>
    </location>
</feature>
<feature type="compositionally biased region" description="Basic residues" evidence="1">
    <location>
        <begin position="1900"/>
        <end position="1913"/>
    </location>
</feature>
<feature type="compositionally biased region" description="Polar residues" evidence="1">
    <location>
        <begin position="655"/>
        <end position="680"/>
    </location>
</feature>